<feature type="non-terminal residue" evidence="2">
    <location>
        <position position="1"/>
    </location>
</feature>
<evidence type="ECO:0000256" key="1">
    <source>
        <dbReference type="SAM" id="MobiDB-lite"/>
    </source>
</evidence>
<keyword evidence="3" id="KW-1185">Reference proteome</keyword>
<name>A0ABN9QDN8_9DINO</name>
<feature type="compositionally biased region" description="Basic and acidic residues" evidence="1">
    <location>
        <begin position="1"/>
        <end position="10"/>
    </location>
</feature>
<protein>
    <submittedName>
        <fullName evidence="2">Uncharacterized protein</fullName>
    </submittedName>
</protein>
<organism evidence="2 3">
    <name type="scientific">Prorocentrum cordatum</name>
    <dbReference type="NCBI Taxonomy" id="2364126"/>
    <lineage>
        <taxon>Eukaryota</taxon>
        <taxon>Sar</taxon>
        <taxon>Alveolata</taxon>
        <taxon>Dinophyceae</taxon>
        <taxon>Prorocentrales</taxon>
        <taxon>Prorocentraceae</taxon>
        <taxon>Prorocentrum</taxon>
    </lineage>
</organism>
<gene>
    <name evidence="2" type="ORF">PCOR1329_LOCUS9441</name>
</gene>
<feature type="compositionally biased region" description="Basic and acidic residues" evidence="1">
    <location>
        <begin position="30"/>
        <end position="59"/>
    </location>
</feature>
<comment type="caution">
    <text evidence="2">The sequence shown here is derived from an EMBL/GenBank/DDBJ whole genome shotgun (WGS) entry which is preliminary data.</text>
</comment>
<dbReference type="Proteomes" id="UP001189429">
    <property type="component" value="Unassembled WGS sequence"/>
</dbReference>
<feature type="compositionally biased region" description="Basic and acidic residues" evidence="1">
    <location>
        <begin position="66"/>
        <end position="85"/>
    </location>
</feature>
<feature type="region of interest" description="Disordered" evidence="1">
    <location>
        <begin position="1"/>
        <end position="119"/>
    </location>
</feature>
<evidence type="ECO:0000313" key="2">
    <source>
        <dbReference type="EMBL" id="CAK0801649.1"/>
    </source>
</evidence>
<sequence>FSERRNDQRQLARQKWHAQPTEPPVASGRCGDKLSKSVGAHSREGKAEEAHFSERRNDQRQLAPHKCREGKAEEAHFFSERRNDQRQLAPHKWHAQPTESPVASGRGRGQARPMRGQAV</sequence>
<reference evidence="2" key="1">
    <citation type="submission" date="2023-10" db="EMBL/GenBank/DDBJ databases">
        <authorList>
            <person name="Chen Y."/>
            <person name="Shah S."/>
            <person name="Dougan E. K."/>
            <person name="Thang M."/>
            <person name="Chan C."/>
        </authorList>
    </citation>
    <scope>NUCLEOTIDE SEQUENCE [LARGE SCALE GENOMIC DNA]</scope>
</reference>
<evidence type="ECO:0000313" key="3">
    <source>
        <dbReference type="Proteomes" id="UP001189429"/>
    </source>
</evidence>
<accession>A0ABN9QDN8</accession>
<dbReference type="EMBL" id="CAUYUJ010002627">
    <property type="protein sequence ID" value="CAK0801649.1"/>
    <property type="molecule type" value="Genomic_DNA"/>
</dbReference>
<proteinExistence type="predicted"/>